<dbReference type="AlphaFoldDB" id="A0A830GC00"/>
<protein>
    <recommendedName>
        <fullName evidence="3">OsmC family protein</fullName>
    </recommendedName>
</protein>
<proteinExistence type="predicted"/>
<keyword evidence="2" id="KW-1185">Reference proteome</keyword>
<dbReference type="InterPro" id="IPR015946">
    <property type="entry name" value="KH_dom-like_a/b"/>
</dbReference>
<dbReference type="RefSeq" id="WP_188878390.1">
    <property type="nucleotide sequence ID" value="NZ_BMOQ01000004.1"/>
</dbReference>
<dbReference type="OrthoDB" id="237916at2157"/>
<accession>A0A830GC00</accession>
<gene>
    <name evidence="1" type="ORF">GCM10009021_17410</name>
</gene>
<dbReference type="Gene3D" id="3.30.300.20">
    <property type="match status" value="1"/>
</dbReference>
<dbReference type="Proteomes" id="UP000608850">
    <property type="component" value="Unassembled WGS sequence"/>
</dbReference>
<comment type="caution">
    <text evidence="1">The sequence shown here is derived from an EMBL/GenBank/DDBJ whole genome shotgun (WGS) entry which is preliminary data.</text>
</comment>
<dbReference type="Pfam" id="PF02566">
    <property type="entry name" value="OsmC"/>
    <property type="match status" value="1"/>
</dbReference>
<evidence type="ECO:0000313" key="1">
    <source>
        <dbReference type="EMBL" id="GGN17190.1"/>
    </source>
</evidence>
<dbReference type="EMBL" id="BMOQ01000004">
    <property type="protein sequence ID" value="GGN17190.1"/>
    <property type="molecule type" value="Genomic_DNA"/>
</dbReference>
<organism evidence="1 2">
    <name type="scientific">Halarchaeum nitratireducens</name>
    <dbReference type="NCBI Taxonomy" id="489913"/>
    <lineage>
        <taxon>Archaea</taxon>
        <taxon>Methanobacteriati</taxon>
        <taxon>Methanobacteriota</taxon>
        <taxon>Stenosarchaea group</taxon>
        <taxon>Halobacteria</taxon>
        <taxon>Halobacteriales</taxon>
        <taxon>Halobacteriaceae</taxon>
    </lineage>
</organism>
<evidence type="ECO:0008006" key="3">
    <source>
        <dbReference type="Google" id="ProtNLM"/>
    </source>
</evidence>
<dbReference type="SUPFAM" id="SSF82784">
    <property type="entry name" value="OsmC-like"/>
    <property type="match status" value="1"/>
</dbReference>
<sequence>MADLETTTVSTEGHVASSRLGDFRLTTDADDDAGPNPSAVLLADYAACYVSALRVAAADAGHDDLGEIRIEAEADRADGVLDAIRFDVAVEAAIDETDANALAADALDASHVGAALREGLRADVSVETDAV</sequence>
<dbReference type="InterPro" id="IPR036102">
    <property type="entry name" value="OsmC/Ohrsf"/>
</dbReference>
<dbReference type="InterPro" id="IPR003718">
    <property type="entry name" value="OsmC/Ohr_fam"/>
</dbReference>
<evidence type="ECO:0000313" key="2">
    <source>
        <dbReference type="Proteomes" id="UP000608850"/>
    </source>
</evidence>
<reference evidence="1 2" key="1">
    <citation type="journal article" date="2019" name="Int. J. Syst. Evol. Microbiol.">
        <title>The Global Catalogue of Microorganisms (GCM) 10K type strain sequencing project: providing services to taxonomists for standard genome sequencing and annotation.</title>
        <authorList>
            <consortium name="The Broad Institute Genomics Platform"/>
            <consortium name="The Broad Institute Genome Sequencing Center for Infectious Disease"/>
            <person name="Wu L."/>
            <person name="Ma J."/>
        </authorList>
    </citation>
    <scope>NUCLEOTIDE SEQUENCE [LARGE SCALE GENOMIC DNA]</scope>
    <source>
        <strain evidence="1 2">JCM 16331</strain>
    </source>
</reference>
<name>A0A830GC00_9EURY</name>